<dbReference type="OrthoDB" id="145245at2"/>
<dbReference type="STRING" id="1707952.A6A03_12640"/>
<evidence type="ECO:0000313" key="2">
    <source>
        <dbReference type="Proteomes" id="UP000078287"/>
    </source>
</evidence>
<reference evidence="1 2" key="1">
    <citation type="submission" date="2016-04" db="EMBL/GenBank/DDBJ databases">
        <title>Chloroflexus islandicus sp. nov., a thermophilic filamentous anoxygenic phototrophic bacterium from geyser Strokkur (Iceland).</title>
        <authorList>
            <person name="Gaisin V.A."/>
            <person name="Kalashnikov A.M."/>
            <person name="Sukhacheva M.V."/>
            <person name="Grouzdev D.S."/>
            <person name="Ivanov T.M."/>
            <person name="Kuznetsov B."/>
            <person name="Gorlenko V.M."/>
        </authorList>
    </citation>
    <scope>NUCLEOTIDE SEQUENCE [LARGE SCALE GENOMIC DNA]</scope>
    <source>
        <strain evidence="2">isl-2</strain>
    </source>
</reference>
<dbReference type="EMBL" id="LWQS01000045">
    <property type="protein sequence ID" value="OAN46329.1"/>
    <property type="molecule type" value="Genomic_DNA"/>
</dbReference>
<dbReference type="RefSeq" id="WP_066785906.1">
    <property type="nucleotide sequence ID" value="NZ_LWQS01000045.1"/>
</dbReference>
<organism evidence="1 2">
    <name type="scientific">Chloroflexus islandicus</name>
    <dbReference type="NCBI Taxonomy" id="1707952"/>
    <lineage>
        <taxon>Bacteria</taxon>
        <taxon>Bacillati</taxon>
        <taxon>Chloroflexota</taxon>
        <taxon>Chloroflexia</taxon>
        <taxon>Chloroflexales</taxon>
        <taxon>Chloroflexineae</taxon>
        <taxon>Chloroflexaceae</taxon>
        <taxon>Chloroflexus</taxon>
    </lineage>
</organism>
<keyword evidence="2" id="KW-1185">Reference proteome</keyword>
<evidence type="ECO:0000313" key="1">
    <source>
        <dbReference type="EMBL" id="OAN46329.1"/>
    </source>
</evidence>
<dbReference type="InterPro" id="IPR027417">
    <property type="entry name" value="P-loop_NTPase"/>
</dbReference>
<dbReference type="AlphaFoldDB" id="A0A178MC42"/>
<dbReference type="SUPFAM" id="SSF52540">
    <property type="entry name" value="P-loop containing nucleoside triphosphate hydrolases"/>
    <property type="match status" value="1"/>
</dbReference>
<name>A0A178MC42_9CHLR</name>
<comment type="caution">
    <text evidence="1">The sequence shown here is derived from an EMBL/GenBank/DDBJ whole genome shotgun (WGS) entry which is preliminary data.</text>
</comment>
<protein>
    <submittedName>
        <fullName evidence="1">Uncharacterized protein</fullName>
    </submittedName>
</protein>
<accession>A0A178MC42</accession>
<dbReference type="Proteomes" id="UP000078287">
    <property type="component" value="Unassembled WGS sequence"/>
</dbReference>
<sequence>MIAYNFHAASNGARGEAKGGRWELALPASGQTPALAGVRRQDPMLSAEQETIRRLQVDADPTEARLLTAVYVSLKTYPCVVLSGRAGAGKAALVQHLVAALVGDAPGQFVRIGSAQWTAQSGQRDYYRDLHTRFGDSQLSEVLSEAQAPQGAGKLYVVLFDGLAPDELFHYLHERLHLLPVAARPAAAPPNVLFIATFHQPNQLSVRDAQLLAHAHQINVTAYRRQPPQLPPPPVGLQRAMIRDAARDVVEARDRLRAVFGGPQLPQLSPSAQIAGFLRWYGLSPDTTLDSDMWLFLANSFDRHGHGLFAADPARNLQVAYDFRMVQRVMARLDPANAALRPELARAVGC</sequence>
<proteinExistence type="predicted"/>
<gene>
    <name evidence="1" type="ORF">A6A03_12640</name>
</gene>